<feature type="repeat" description="TPR" evidence="8">
    <location>
        <begin position="241"/>
        <end position="274"/>
    </location>
</feature>
<organism evidence="10 11">
    <name type="scientific">Trinickia symbiotica</name>
    <dbReference type="NCBI Taxonomy" id="863227"/>
    <lineage>
        <taxon>Bacteria</taxon>
        <taxon>Pseudomonadati</taxon>
        <taxon>Pseudomonadota</taxon>
        <taxon>Betaproteobacteria</taxon>
        <taxon>Burkholderiales</taxon>
        <taxon>Burkholderiaceae</taxon>
        <taxon>Trinickia</taxon>
    </lineage>
</organism>
<evidence type="ECO:0000313" key="10">
    <source>
        <dbReference type="EMBL" id="PMS38542.1"/>
    </source>
</evidence>
<feature type="repeat" description="TPR" evidence="8">
    <location>
        <begin position="105"/>
        <end position="138"/>
    </location>
</feature>
<dbReference type="SUPFAM" id="SSF53756">
    <property type="entry name" value="UDP-Glycosyltransferase/glycogen phosphorylase"/>
    <property type="match status" value="1"/>
</dbReference>
<dbReference type="Gene3D" id="3.40.50.11380">
    <property type="match status" value="1"/>
</dbReference>
<dbReference type="SMART" id="SM00028">
    <property type="entry name" value="TPR"/>
    <property type="match status" value="11"/>
</dbReference>
<dbReference type="PANTHER" id="PTHR44835">
    <property type="entry name" value="UDP-N-ACETYLGLUCOSAMINE--PEPTIDE N-ACETYLGLUCOSAMINYLTRANSFERASE SPINDLY-RELATED"/>
    <property type="match status" value="1"/>
</dbReference>
<keyword evidence="11" id="KW-1185">Reference proteome</keyword>
<evidence type="ECO:0000256" key="8">
    <source>
        <dbReference type="PROSITE-ProRule" id="PRU00339"/>
    </source>
</evidence>
<evidence type="ECO:0000256" key="2">
    <source>
        <dbReference type="ARBA" id="ARBA00005386"/>
    </source>
</evidence>
<dbReference type="Pfam" id="PF14559">
    <property type="entry name" value="TPR_19"/>
    <property type="match status" value="1"/>
</dbReference>
<dbReference type="AlphaFoldDB" id="A0A2N7XAH4"/>
<proteinExistence type="inferred from homology"/>
<dbReference type="Pfam" id="PF13432">
    <property type="entry name" value="TPR_16"/>
    <property type="match status" value="3"/>
</dbReference>
<accession>A0A2N7XAH4</accession>
<dbReference type="Pfam" id="PF13424">
    <property type="entry name" value="TPR_12"/>
    <property type="match status" value="1"/>
</dbReference>
<comment type="similarity">
    <text evidence="2">Belongs to the glycosyltransferase 41 family. O-GlcNAc transferase subfamily.</text>
</comment>
<dbReference type="Gene3D" id="3.40.50.2000">
    <property type="entry name" value="Glycogen Phosphorylase B"/>
    <property type="match status" value="1"/>
</dbReference>
<dbReference type="InterPro" id="IPR011990">
    <property type="entry name" value="TPR-like_helical_dom_sf"/>
</dbReference>
<dbReference type="Pfam" id="PF13844">
    <property type="entry name" value="Glyco_transf_41"/>
    <property type="match status" value="2"/>
</dbReference>
<evidence type="ECO:0000256" key="1">
    <source>
        <dbReference type="ARBA" id="ARBA00004922"/>
    </source>
</evidence>
<keyword evidence="6" id="KW-0677">Repeat</keyword>
<dbReference type="RefSeq" id="WP_018439525.1">
    <property type="nucleotide sequence ID" value="NZ_KB890165.1"/>
</dbReference>
<gene>
    <name evidence="10" type="ORF">C0Z20_01310</name>
</gene>
<feature type="repeat" description="TPR" evidence="8">
    <location>
        <begin position="139"/>
        <end position="172"/>
    </location>
</feature>
<evidence type="ECO:0000256" key="4">
    <source>
        <dbReference type="ARBA" id="ARBA00022676"/>
    </source>
</evidence>
<protein>
    <recommendedName>
        <fullName evidence="3">protein O-GlcNAc transferase</fullName>
        <ecNumber evidence="3">2.4.1.255</ecNumber>
    </recommendedName>
</protein>
<dbReference type="SUPFAM" id="SSF48452">
    <property type="entry name" value="TPR-like"/>
    <property type="match status" value="3"/>
</dbReference>
<dbReference type="PROSITE" id="PS50293">
    <property type="entry name" value="TPR_REGION"/>
    <property type="match status" value="2"/>
</dbReference>
<dbReference type="Gene3D" id="1.25.40.10">
    <property type="entry name" value="Tetratricopeptide repeat domain"/>
    <property type="match status" value="3"/>
</dbReference>
<feature type="domain" description="O-GlcNAc transferase C-terminal" evidence="9">
    <location>
        <begin position="411"/>
        <end position="583"/>
    </location>
</feature>
<evidence type="ECO:0000256" key="5">
    <source>
        <dbReference type="ARBA" id="ARBA00022679"/>
    </source>
</evidence>
<dbReference type="InterPro" id="IPR029489">
    <property type="entry name" value="OGT/SEC/SPY_C"/>
</dbReference>
<evidence type="ECO:0000256" key="7">
    <source>
        <dbReference type="ARBA" id="ARBA00022803"/>
    </source>
</evidence>
<keyword evidence="5" id="KW-0808">Transferase</keyword>
<dbReference type="STRING" id="863227.GCA_000373005_00994"/>
<comment type="caution">
    <text evidence="10">The sequence shown here is derived from an EMBL/GenBank/DDBJ whole genome shotgun (WGS) entry which is preliminary data.</text>
</comment>
<dbReference type="PROSITE" id="PS50005">
    <property type="entry name" value="TPR"/>
    <property type="match status" value="6"/>
</dbReference>
<comment type="pathway">
    <text evidence="1">Protein modification; protein glycosylation.</text>
</comment>
<name>A0A2N7XAH4_9BURK</name>
<feature type="domain" description="O-GlcNAc transferase C-terminal" evidence="9">
    <location>
        <begin position="601"/>
        <end position="778"/>
    </location>
</feature>
<keyword evidence="7 8" id="KW-0802">TPR repeat</keyword>
<evidence type="ECO:0000256" key="6">
    <source>
        <dbReference type="ARBA" id="ARBA00022737"/>
    </source>
</evidence>
<sequence>MSIEARLARAKAHHLAGEFAEARELYEAMLAESPGHHDAMFRLGVLALQTGDPERALAWVARARAHVPGEPRYRLGEGQVLAALGRLDEAIDAYLNLLSEQPAYVDARFALAGLLEAKGDWRAAIAAYEALLKLDPANLDALNNLGNCHRQCGESEAAEAAYRRALAAHPRYASALTNLATLMLARGRLDEAIALADDAVRAEPSAPDHWVNLGAALSARGRFTEAETAQRRALALDARFPNAAYNLGTVLHALGRYTEAAHQYEAALALVPDHADACNNLGVTREALGEFAAAAAAYARALQARPGFVAAHNNAGSLARRLGRMDEADAHYRAALTSRESATDAPTRSTTYNNLGNLLKDTGALEEAIAAYREALAHDPDNLVAHCNLAYSLAFQVDDGYAILDECRRLAAHHENLVVPASVAYCNERVGDKRLRIGYVSPDFRDHCQALFMTPLLAHHDHRQYEIFCYSSVQRPDAVTARLAQYADVWREVRHIDDETLARMVREDGIDVLVDLTMHMADGRPLLFAHGPAPVQVAWLAYPGTTGSRSIGYRLTDPWLDPPSDRGDDRYSERSIRLPETFWCYHPLSDGPAVNALPALTEGRLTFGCLNNPCKLNEHTLRMWAPVLAALDDPRLLLMAAQGRARERLAERARACGIDPACIEFVAFRPRAAYLETYQRIDLALDTFPYNGHTTSLDALWMGVPVLSRAGTTAVARGGLSQLGNLGLTELVAFTDDEFARKAIGLARDLPRLAGLRAGLRARMQSSPLMDGARFAHNVEQAFRQMWLQWCQ</sequence>
<dbReference type="InterPro" id="IPR051939">
    <property type="entry name" value="Glycosyltr_41/O-GlcNAc_trsf"/>
</dbReference>
<keyword evidence="4" id="KW-0328">Glycosyltransferase</keyword>
<dbReference type="PANTHER" id="PTHR44835:SF1">
    <property type="entry name" value="PROTEIN O-GLCNAC TRANSFERASE"/>
    <property type="match status" value="1"/>
</dbReference>
<dbReference type="GO" id="GO:0097363">
    <property type="term" value="F:protein O-acetylglucosaminyltransferase activity"/>
    <property type="evidence" value="ECO:0007669"/>
    <property type="project" value="UniProtKB-EC"/>
</dbReference>
<dbReference type="InterPro" id="IPR019734">
    <property type="entry name" value="TPR_rpt"/>
</dbReference>
<feature type="repeat" description="TPR" evidence="8">
    <location>
        <begin position="275"/>
        <end position="308"/>
    </location>
</feature>
<evidence type="ECO:0000313" key="11">
    <source>
        <dbReference type="Proteomes" id="UP000235777"/>
    </source>
</evidence>
<feature type="repeat" description="TPR" evidence="8">
    <location>
        <begin position="173"/>
        <end position="206"/>
    </location>
</feature>
<dbReference type="OrthoDB" id="101857at2"/>
<feature type="repeat" description="TPR" evidence="8">
    <location>
        <begin position="349"/>
        <end position="382"/>
    </location>
</feature>
<dbReference type="Proteomes" id="UP000235777">
    <property type="component" value="Unassembled WGS sequence"/>
</dbReference>
<evidence type="ECO:0000259" key="9">
    <source>
        <dbReference type="Pfam" id="PF13844"/>
    </source>
</evidence>
<reference evidence="10 11" key="1">
    <citation type="submission" date="2018-01" db="EMBL/GenBank/DDBJ databases">
        <title>Whole genome analyses suggest that Burkholderia sensu lato contains two further novel genera in the rhizoxinica-symbiotica group Mycetohabitans gen. nov., and Trinickia gen. nov.: implications for the evolution of diazotrophy and nodulation in the Burkholderiaceae.</title>
        <authorList>
            <person name="Estrada-de los Santos P."/>
            <person name="Palmer M."/>
            <person name="Chavez-Ramirez B."/>
            <person name="Beukes C."/>
            <person name="Steenkamp E.T."/>
            <person name="Hirsch A.M."/>
            <person name="Manyaka P."/>
            <person name="Maluk M."/>
            <person name="Lafos M."/>
            <person name="Crook M."/>
            <person name="Gross E."/>
            <person name="Simon M.F."/>
            <person name="Bueno dos Reis Junior F."/>
            <person name="Poole P.S."/>
            <person name="Venter S.N."/>
            <person name="James E.K."/>
        </authorList>
    </citation>
    <scope>NUCLEOTIDE SEQUENCE [LARGE SCALE GENOMIC DNA]</scope>
    <source>
        <strain evidence="10 11">JPY 581</strain>
    </source>
</reference>
<dbReference type="EC" id="2.4.1.255" evidence="3"/>
<evidence type="ECO:0000256" key="3">
    <source>
        <dbReference type="ARBA" id="ARBA00011970"/>
    </source>
</evidence>
<dbReference type="EMBL" id="PNYC01000001">
    <property type="protein sequence ID" value="PMS38542.1"/>
    <property type="molecule type" value="Genomic_DNA"/>
</dbReference>